<dbReference type="GO" id="GO:2000032">
    <property type="term" value="P:regulation of secondary shoot formation"/>
    <property type="evidence" value="ECO:0007669"/>
    <property type="project" value="TreeGrafter"/>
</dbReference>
<dbReference type="PROSITE" id="PS51369">
    <property type="entry name" value="TCP"/>
    <property type="match status" value="1"/>
</dbReference>
<keyword evidence="5" id="KW-0804">Transcription</keyword>
<evidence type="ECO:0000256" key="2">
    <source>
        <dbReference type="ARBA" id="ARBA00022473"/>
    </source>
</evidence>
<keyword evidence="3" id="KW-0805">Transcription regulation</keyword>
<dbReference type="PANTHER" id="PTHR31072">
    <property type="entry name" value="TRANSCRIPTION FACTOR TCP4-RELATED"/>
    <property type="match status" value="1"/>
</dbReference>
<evidence type="ECO:0000256" key="3">
    <source>
        <dbReference type="ARBA" id="ARBA00023015"/>
    </source>
</evidence>
<dbReference type="InterPro" id="IPR017887">
    <property type="entry name" value="TF_TCP_subgr"/>
</dbReference>
<sequence length="331" mass="36780">MLSSTNTSVNPFLPSFFYHSPSFVGHYSDDIFHNHQDLLMADHLSRPNSPVAETAVNVVVSDSNNAPIENKGPAKKDRHSKICTAQGLRDRRVRLSIGIARKFFDLQDMLGFDKASKTLEWLLAKSTAAIVEVAQTKHSCSAAAKSLSSASVCQITSVSSRPQMSSKRKSSLIGLSKKKKMKKQPYHGASHLVAKEVRAKARARARERTREKMCNRKLSEPKKFPVVVSDANEPSSHSIVDQAEKNDCFEESVKVGRKLTPSSIFGFQQNLVISKDATPNNNNYLPNLHQNWGISSAFTHSTFCAMTNMNLSSELHTYGKAWEAYNNQSLH</sequence>
<dbReference type="EMBL" id="JBBPBK010000013">
    <property type="protein sequence ID" value="KAK9272927.1"/>
    <property type="molecule type" value="Genomic_DNA"/>
</dbReference>
<feature type="domain" description="R" evidence="9">
    <location>
        <begin position="195"/>
        <end position="212"/>
    </location>
</feature>
<keyword evidence="2" id="KW-0217">Developmental protein</keyword>
<feature type="region of interest" description="Disordered" evidence="7">
    <location>
        <begin position="164"/>
        <end position="189"/>
    </location>
</feature>
<evidence type="ECO:0000313" key="10">
    <source>
        <dbReference type="EMBL" id="KAK9272927.1"/>
    </source>
</evidence>
<proteinExistence type="predicted"/>
<evidence type="ECO:0000256" key="1">
    <source>
        <dbReference type="ARBA" id="ARBA00004123"/>
    </source>
</evidence>
<feature type="domain" description="TCP" evidence="8">
    <location>
        <begin position="75"/>
        <end position="133"/>
    </location>
</feature>
<dbReference type="GO" id="GO:0043565">
    <property type="term" value="F:sequence-specific DNA binding"/>
    <property type="evidence" value="ECO:0007669"/>
    <property type="project" value="TreeGrafter"/>
</dbReference>
<evidence type="ECO:0000313" key="11">
    <source>
        <dbReference type="Proteomes" id="UP001415857"/>
    </source>
</evidence>
<dbReference type="Pfam" id="PF03634">
    <property type="entry name" value="TCP"/>
    <property type="match status" value="1"/>
</dbReference>
<protein>
    <submittedName>
        <fullName evidence="10">Uncharacterized protein</fullName>
    </submittedName>
</protein>
<dbReference type="AlphaFoldDB" id="A0AAP0NGI1"/>
<keyword evidence="6" id="KW-0539">Nucleus</keyword>
<accession>A0AAP0NGI1</accession>
<organism evidence="10 11">
    <name type="scientific">Liquidambar formosana</name>
    <name type="common">Formosan gum</name>
    <dbReference type="NCBI Taxonomy" id="63359"/>
    <lineage>
        <taxon>Eukaryota</taxon>
        <taxon>Viridiplantae</taxon>
        <taxon>Streptophyta</taxon>
        <taxon>Embryophyta</taxon>
        <taxon>Tracheophyta</taxon>
        <taxon>Spermatophyta</taxon>
        <taxon>Magnoliopsida</taxon>
        <taxon>eudicotyledons</taxon>
        <taxon>Gunneridae</taxon>
        <taxon>Pentapetalae</taxon>
        <taxon>Saxifragales</taxon>
        <taxon>Altingiaceae</taxon>
        <taxon>Liquidambar</taxon>
    </lineage>
</organism>
<evidence type="ECO:0000256" key="5">
    <source>
        <dbReference type="ARBA" id="ARBA00023163"/>
    </source>
</evidence>
<feature type="compositionally biased region" description="Basic residues" evidence="7">
    <location>
        <begin position="166"/>
        <end position="185"/>
    </location>
</feature>
<dbReference type="GO" id="GO:0003700">
    <property type="term" value="F:DNA-binding transcription factor activity"/>
    <property type="evidence" value="ECO:0007669"/>
    <property type="project" value="InterPro"/>
</dbReference>
<keyword evidence="4" id="KW-0238">DNA-binding</keyword>
<evidence type="ECO:0000256" key="6">
    <source>
        <dbReference type="ARBA" id="ARBA00023242"/>
    </source>
</evidence>
<keyword evidence="11" id="KW-1185">Reference proteome</keyword>
<comment type="subcellular location">
    <subcellularLocation>
        <location evidence="1">Nucleus</location>
    </subcellularLocation>
</comment>
<dbReference type="PROSITE" id="PS51370">
    <property type="entry name" value="R"/>
    <property type="match status" value="1"/>
</dbReference>
<evidence type="ECO:0000259" key="9">
    <source>
        <dbReference type="PROSITE" id="PS51370"/>
    </source>
</evidence>
<dbReference type="PANTHER" id="PTHR31072:SF224">
    <property type="entry name" value="TRANSCRIPTION FACTOR TCP1"/>
    <property type="match status" value="1"/>
</dbReference>
<reference evidence="10 11" key="1">
    <citation type="journal article" date="2024" name="Plant J.">
        <title>Genome sequences and population genomics reveal climatic adaptation and genomic divergence between two closely related sweetgum species.</title>
        <authorList>
            <person name="Xu W.Q."/>
            <person name="Ren C.Q."/>
            <person name="Zhang X.Y."/>
            <person name="Comes H.P."/>
            <person name="Liu X.H."/>
            <person name="Li Y.G."/>
            <person name="Kettle C.J."/>
            <person name="Jalonen R."/>
            <person name="Gaisberger H."/>
            <person name="Ma Y.Z."/>
            <person name="Qiu Y.X."/>
        </authorList>
    </citation>
    <scope>NUCLEOTIDE SEQUENCE [LARGE SCALE GENOMIC DNA]</scope>
    <source>
        <strain evidence="10">Hangzhou</strain>
    </source>
</reference>
<dbReference type="Proteomes" id="UP001415857">
    <property type="component" value="Unassembled WGS sequence"/>
</dbReference>
<name>A0AAP0NGI1_LIQFO</name>
<dbReference type="GO" id="GO:0005634">
    <property type="term" value="C:nucleus"/>
    <property type="evidence" value="ECO:0007669"/>
    <property type="project" value="UniProtKB-SubCell"/>
</dbReference>
<evidence type="ECO:0000256" key="4">
    <source>
        <dbReference type="ARBA" id="ARBA00023125"/>
    </source>
</evidence>
<evidence type="ECO:0000259" key="8">
    <source>
        <dbReference type="PROSITE" id="PS51369"/>
    </source>
</evidence>
<evidence type="ECO:0000256" key="7">
    <source>
        <dbReference type="SAM" id="MobiDB-lite"/>
    </source>
</evidence>
<dbReference type="InterPro" id="IPR005333">
    <property type="entry name" value="Transcription_factor_TCP"/>
</dbReference>
<comment type="caution">
    <text evidence="10">The sequence shown here is derived from an EMBL/GenBank/DDBJ whole genome shotgun (WGS) entry which is preliminary data.</text>
</comment>
<dbReference type="InterPro" id="IPR017888">
    <property type="entry name" value="CYC/TB1_R_domain"/>
</dbReference>
<gene>
    <name evidence="10" type="ORF">L1049_003306</name>
</gene>